<dbReference type="Proteomes" id="UP000050413">
    <property type="component" value="Unassembled WGS sequence"/>
</dbReference>
<dbReference type="OrthoDB" id="9780267at2"/>
<keyword evidence="1" id="KW-1133">Transmembrane helix</keyword>
<feature type="transmembrane region" description="Helical" evidence="1">
    <location>
        <begin position="62"/>
        <end position="82"/>
    </location>
</feature>
<name>A0A0P8AGQ6_9RHOB</name>
<reference evidence="3 4" key="1">
    <citation type="submission" date="2015-09" db="EMBL/GenBank/DDBJ databases">
        <title>Identification and resolution of microdiversity through metagenomic sequencing of parallel consortia.</title>
        <authorList>
            <person name="Nelson W.C."/>
            <person name="Romine M.F."/>
            <person name="Lindemann S.R."/>
        </authorList>
    </citation>
    <scope>NUCLEOTIDE SEQUENCE [LARGE SCALE GENOMIC DNA]</scope>
    <source>
        <strain evidence="3">HL-91</strain>
    </source>
</reference>
<organism evidence="3 4">
    <name type="scientific">Roseibaca calidilacus</name>
    <dbReference type="NCBI Taxonomy" id="1666912"/>
    <lineage>
        <taxon>Bacteria</taxon>
        <taxon>Pseudomonadati</taxon>
        <taxon>Pseudomonadota</taxon>
        <taxon>Alphaproteobacteria</taxon>
        <taxon>Rhodobacterales</taxon>
        <taxon>Paracoccaceae</taxon>
        <taxon>Roseinatronobacter</taxon>
    </lineage>
</organism>
<evidence type="ECO:0000313" key="5">
    <source>
        <dbReference type="Proteomes" id="UP000182045"/>
    </source>
</evidence>
<dbReference type="RefSeq" id="WP_072245560.1">
    <property type="nucleotide sequence ID" value="NZ_FBYC01000004.1"/>
</dbReference>
<reference evidence="2 5" key="2">
    <citation type="submission" date="2016-01" db="EMBL/GenBank/DDBJ databases">
        <authorList>
            <person name="Varghese N."/>
        </authorList>
    </citation>
    <scope>NUCLEOTIDE SEQUENCE [LARGE SCALE GENOMIC DNA]</scope>
    <source>
        <strain evidence="2 5">HL-91</strain>
    </source>
</reference>
<accession>A0A0P8AGQ6</accession>
<protein>
    <submittedName>
        <fullName evidence="2">Uncharacterized membrane protein</fullName>
    </submittedName>
</protein>
<evidence type="ECO:0000313" key="2">
    <source>
        <dbReference type="EMBL" id="CUX80629.1"/>
    </source>
</evidence>
<gene>
    <name evidence="2" type="ORF">Ga0058931_1242</name>
    <name evidence="3" type="ORF">HLUCCA05_10835</name>
</gene>
<proteinExistence type="predicted"/>
<keyword evidence="1" id="KW-0812">Transmembrane</keyword>
<sequence length="232" mass="25472">MSADQQKRGVLGSIRSNFLAGLAVIAPGVLTVWLVWNVVTWIDGIVMPLIPRRFHPDVLTGWDVPGLGVVIFLVFTVVMGYFTKGFIGRTLVIWSERIVEAMPVVRSIYNAVKQIADTVLARTAPTFDRACLIEYPRKGMWATAFISTTTRGEIGDRLSDGEELISVFMPTTPNPTSGFLLFVHRREVIELDMTIEDAAKLIISAGLVYPDSRKGTVVASPGLLGPEQTPRA</sequence>
<dbReference type="Pfam" id="PF04367">
    <property type="entry name" value="DUF502"/>
    <property type="match status" value="1"/>
</dbReference>
<keyword evidence="5" id="KW-1185">Reference proteome</keyword>
<dbReference type="InterPro" id="IPR007462">
    <property type="entry name" value="COV1-like"/>
</dbReference>
<evidence type="ECO:0000313" key="3">
    <source>
        <dbReference type="EMBL" id="KPP93461.1"/>
    </source>
</evidence>
<dbReference type="PANTHER" id="PTHR31876:SF26">
    <property type="entry name" value="PROTEIN LIKE COV 2"/>
    <property type="match status" value="1"/>
</dbReference>
<dbReference type="AlphaFoldDB" id="A0A0P8AGQ6"/>
<dbReference type="Proteomes" id="UP000182045">
    <property type="component" value="Unassembled WGS sequence"/>
</dbReference>
<dbReference type="EMBL" id="LJSG01000008">
    <property type="protein sequence ID" value="KPP93461.1"/>
    <property type="molecule type" value="Genomic_DNA"/>
</dbReference>
<dbReference type="PANTHER" id="PTHR31876">
    <property type="entry name" value="COV-LIKE PROTEIN 1"/>
    <property type="match status" value="1"/>
</dbReference>
<dbReference type="EMBL" id="FBYC01000004">
    <property type="protein sequence ID" value="CUX80629.1"/>
    <property type="molecule type" value="Genomic_DNA"/>
</dbReference>
<dbReference type="STRING" id="1666912.Ga0058931_1242"/>
<keyword evidence="1" id="KW-0472">Membrane</keyword>
<evidence type="ECO:0000256" key="1">
    <source>
        <dbReference type="SAM" id="Phobius"/>
    </source>
</evidence>
<feature type="transmembrane region" description="Helical" evidence="1">
    <location>
        <begin position="20"/>
        <end position="42"/>
    </location>
</feature>
<dbReference type="PATRIC" id="fig|1666912.4.peg.2350"/>
<comment type="caution">
    <text evidence="3">The sequence shown here is derived from an EMBL/GenBank/DDBJ whole genome shotgun (WGS) entry which is preliminary data.</text>
</comment>
<evidence type="ECO:0000313" key="4">
    <source>
        <dbReference type="Proteomes" id="UP000050413"/>
    </source>
</evidence>